<dbReference type="OrthoDB" id="5524736at2"/>
<proteinExistence type="predicted"/>
<reference evidence="3" key="1">
    <citation type="submission" date="2018-09" db="EMBL/GenBank/DDBJ databases">
        <authorList>
            <person name="Livingstone P.G."/>
            <person name="Whitworth D.E."/>
        </authorList>
    </citation>
    <scope>NUCLEOTIDE SEQUENCE [LARGE SCALE GENOMIC DNA]</scope>
    <source>
        <strain evidence="3">AB050A</strain>
    </source>
</reference>
<organism evidence="2 3">
    <name type="scientific">Corallococcus aberystwythensis</name>
    <dbReference type="NCBI Taxonomy" id="2316722"/>
    <lineage>
        <taxon>Bacteria</taxon>
        <taxon>Pseudomonadati</taxon>
        <taxon>Myxococcota</taxon>
        <taxon>Myxococcia</taxon>
        <taxon>Myxococcales</taxon>
        <taxon>Cystobacterineae</taxon>
        <taxon>Myxococcaceae</taxon>
        <taxon>Corallococcus</taxon>
    </lineage>
</organism>
<evidence type="ECO:0000256" key="1">
    <source>
        <dbReference type="SAM" id="SignalP"/>
    </source>
</evidence>
<dbReference type="RefSeq" id="WP_120559308.1">
    <property type="nucleotide sequence ID" value="NZ_RAWK01000259.1"/>
</dbReference>
<dbReference type="EMBL" id="RAWK01000259">
    <property type="protein sequence ID" value="RKH56903.1"/>
    <property type="molecule type" value="Genomic_DNA"/>
</dbReference>
<keyword evidence="1" id="KW-0732">Signal</keyword>
<gene>
    <name evidence="2" type="ORF">D7W81_32585</name>
</gene>
<name>A0A3A8PKL2_9BACT</name>
<protein>
    <submittedName>
        <fullName evidence="2">Uncharacterized protein</fullName>
    </submittedName>
</protein>
<feature type="chain" id="PRO_5017324000" evidence="1">
    <location>
        <begin position="26"/>
        <end position="133"/>
    </location>
</feature>
<keyword evidence="3" id="KW-1185">Reference proteome</keyword>
<sequence length="133" mass="13626">MSSPRRSLSWSVAVLLSFAATLSFAEPSAPTLEMAGQAVCAATESDEALSSEPTSEEAAGLVCFAVRCSSEDDCWNACPNARSVACTRTVCSYQLPGGGGGGGPTCPSTRCIDDSDCVCGTAQGYCNNRACAY</sequence>
<dbReference type="AlphaFoldDB" id="A0A3A8PKL2"/>
<feature type="signal peptide" evidence="1">
    <location>
        <begin position="1"/>
        <end position="25"/>
    </location>
</feature>
<comment type="caution">
    <text evidence="2">The sequence shown here is derived from an EMBL/GenBank/DDBJ whole genome shotgun (WGS) entry which is preliminary data.</text>
</comment>
<evidence type="ECO:0000313" key="2">
    <source>
        <dbReference type="EMBL" id="RKH56903.1"/>
    </source>
</evidence>
<dbReference type="Proteomes" id="UP000267003">
    <property type="component" value="Unassembled WGS sequence"/>
</dbReference>
<evidence type="ECO:0000313" key="3">
    <source>
        <dbReference type="Proteomes" id="UP000267003"/>
    </source>
</evidence>
<accession>A0A3A8PKL2</accession>